<evidence type="ECO:0008006" key="3">
    <source>
        <dbReference type="Google" id="ProtNLM"/>
    </source>
</evidence>
<accession>A0ABT2ZII8</accession>
<dbReference type="RefSeq" id="WP_263738123.1">
    <property type="nucleotide sequence ID" value="NZ_JAOWKZ010000001.1"/>
</dbReference>
<evidence type="ECO:0000313" key="1">
    <source>
        <dbReference type="EMBL" id="MCV2870927.1"/>
    </source>
</evidence>
<gene>
    <name evidence="1" type="ORF">OEZ71_01325</name>
</gene>
<name>A0ABT2ZII8_9RHOB</name>
<reference evidence="1 2" key="1">
    <citation type="submission" date="2022-10" db="EMBL/GenBank/DDBJ databases">
        <title>Defluviimonas sp. nov., isolated from ocean surface sediments.</title>
        <authorList>
            <person name="He W."/>
            <person name="Wang L."/>
            <person name="Zhang D.-F."/>
        </authorList>
    </citation>
    <scope>NUCLEOTIDE SEQUENCE [LARGE SCALE GENOMIC DNA]</scope>
    <source>
        <strain evidence="1 2">WL0050</strain>
    </source>
</reference>
<dbReference type="EMBL" id="JAOWKZ010000001">
    <property type="protein sequence ID" value="MCV2870927.1"/>
    <property type="molecule type" value="Genomic_DNA"/>
</dbReference>
<comment type="caution">
    <text evidence="1">The sequence shown here is derived from an EMBL/GenBank/DDBJ whole genome shotgun (WGS) entry which is preliminary data.</text>
</comment>
<protein>
    <recommendedName>
        <fullName evidence="3">SatD family protein</fullName>
    </recommendedName>
</protein>
<evidence type="ECO:0000313" key="2">
    <source>
        <dbReference type="Proteomes" id="UP001652564"/>
    </source>
</evidence>
<organism evidence="1 2">
    <name type="scientific">Albidovulum litorale</name>
    <dbReference type="NCBI Taxonomy" id="2984134"/>
    <lineage>
        <taxon>Bacteria</taxon>
        <taxon>Pseudomonadati</taxon>
        <taxon>Pseudomonadota</taxon>
        <taxon>Alphaproteobacteria</taxon>
        <taxon>Rhodobacterales</taxon>
        <taxon>Paracoccaceae</taxon>
        <taxon>Albidovulum</taxon>
    </lineage>
</organism>
<proteinExistence type="predicted"/>
<dbReference type="Proteomes" id="UP001652564">
    <property type="component" value="Unassembled WGS sequence"/>
</dbReference>
<keyword evidence="2" id="KW-1185">Reference proteome</keyword>
<sequence>MTSDTLFAILTGDLIGSTRASQKRVEHTMNLLSGGLPPGIRWDGWTEANVRFTRHRGDGWQALAPEPDLALRWAVTLLAGLLADPEALGTRISIGIGTVNNLGTVDLRDASGPAFEASGRGLDAMRRDETLFMMGEETGHSATETPRLSGAEKASVMLIDERMARWSPEQAEATAHLLHPSAPPATEIARRLSITPQAVSYRLKGAGARTLKDALSALEHDWRKTWSRQL</sequence>